<dbReference type="WBParaSite" id="OFLC_0001483001-mRNA-1">
    <property type="protein sequence ID" value="OFLC_0001483001-mRNA-1"/>
    <property type="gene ID" value="OFLC_0001483001"/>
</dbReference>
<protein>
    <submittedName>
        <fullName evidence="2">OB_NTP_bind domain-containing protein</fullName>
    </submittedName>
</protein>
<feature type="domain" description="Winged helix-turn-helix" evidence="1">
    <location>
        <begin position="150"/>
        <end position="215"/>
    </location>
</feature>
<dbReference type="InterPro" id="IPR055121">
    <property type="entry name" value="HTH_69"/>
</dbReference>
<dbReference type="AlphaFoldDB" id="A0A183I507"/>
<name>A0A183I507_9BILA</name>
<evidence type="ECO:0000313" key="2">
    <source>
        <dbReference type="WBParaSite" id="OFLC_0001483001-mRNA-1"/>
    </source>
</evidence>
<sequence length="448" mass="50824">LFLYDYFKSSFHNVECWKRNIDIEYNRILHVAGGEHTGIVINKFIDGEPNLKCDVTLSFSVWLRNGDMKKQENRCFRFRFFEDIENTDKHAIAQQFFRDLVSVFPRDYVTFLKRILKLMQGDYGALREIEIDMQFAKENETYQMPDPKQYDSGSEVENVTIAHVQEVLEHAYPNGLSVDIIAESLRCTNKEVNGFLSELEALGVVQKLQNEWIRVSAVDSIDMSRIPTSFGPRDNPTVAILTCLFVEKQSIDAIISNSTTVHRYRSGGDSNIYTLGWIGKHQVVVTKLAVIAHYTDASRHVRLGDVVVSGPDPNSYVFAHAYTVDRATEHVNGFLVRNWNPQDAIITHIAKNMDDKMIAEWDSITKTTIDRLDAANGDMSFSRPPPQADLLAVPVGGGQVVVIPHPNSERINSVVHVGSIGAMVSYRKQTFANEEQVNLKSFLRIFIF</sequence>
<proteinExistence type="predicted"/>
<evidence type="ECO:0000259" key="1">
    <source>
        <dbReference type="Pfam" id="PF22979"/>
    </source>
</evidence>
<dbReference type="STRING" id="387005.A0A183I507"/>
<dbReference type="Pfam" id="PF22979">
    <property type="entry name" value="HTH_69"/>
    <property type="match status" value="1"/>
</dbReference>
<dbReference type="PANTHER" id="PTHR47705:SF1">
    <property type="entry name" value="PNP_UDP_1 DOMAIN-CONTAINING PROTEIN"/>
    <property type="match status" value="1"/>
</dbReference>
<accession>A0A183I507</accession>
<organism evidence="2">
    <name type="scientific">Onchocerca flexuosa</name>
    <dbReference type="NCBI Taxonomy" id="387005"/>
    <lineage>
        <taxon>Eukaryota</taxon>
        <taxon>Metazoa</taxon>
        <taxon>Ecdysozoa</taxon>
        <taxon>Nematoda</taxon>
        <taxon>Chromadorea</taxon>
        <taxon>Rhabditida</taxon>
        <taxon>Spirurina</taxon>
        <taxon>Spiruromorpha</taxon>
        <taxon>Filarioidea</taxon>
        <taxon>Onchocercidae</taxon>
        <taxon>Onchocerca</taxon>
    </lineage>
</organism>
<dbReference type="PANTHER" id="PTHR47705">
    <property type="entry name" value="AGAP000321-PA"/>
    <property type="match status" value="1"/>
</dbReference>
<reference evidence="2" key="1">
    <citation type="submission" date="2016-06" db="UniProtKB">
        <authorList>
            <consortium name="WormBaseParasite"/>
        </authorList>
    </citation>
    <scope>IDENTIFICATION</scope>
</reference>